<dbReference type="Proteomes" id="UP000708208">
    <property type="component" value="Unassembled WGS sequence"/>
</dbReference>
<gene>
    <name evidence="2" type="ORF">AFUS01_LOCUS39663</name>
</gene>
<keyword evidence="3" id="KW-1185">Reference proteome</keyword>
<dbReference type="EMBL" id="CAJVCH010553092">
    <property type="protein sequence ID" value="CAG7829820.1"/>
    <property type="molecule type" value="Genomic_DNA"/>
</dbReference>
<feature type="signal peptide" evidence="1">
    <location>
        <begin position="1"/>
        <end position="19"/>
    </location>
</feature>
<reference evidence="2" key="1">
    <citation type="submission" date="2021-06" db="EMBL/GenBank/DDBJ databases">
        <authorList>
            <person name="Hodson N. C."/>
            <person name="Mongue J. A."/>
            <person name="Jaron S. K."/>
        </authorList>
    </citation>
    <scope>NUCLEOTIDE SEQUENCE</scope>
</reference>
<keyword evidence="1" id="KW-0732">Signal</keyword>
<sequence>MSKFVILLTIMIALSGTEAGWKFWKKGYEATYKVVSNKPGYFSRFGTFLVSKLTPTIALSHYVGNNRSNYTWKTLGTGGHSKNGSWRQRSYGIGTGNCVLFPKEKEYTTRRNE</sequence>
<accession>A0A8J2LW90</accession>
<comment type="caution">
    <text evidence="2">The sequence shown here is derived from an EMBL/GenBank/DDBJ whole genome shotgun (WGS) entry which is preliminary data.</text>
</comment>
<dbReference type="AlphaFoldDB" id="A0A8J2LW90"/>
<organism evidence="2 3">
    <name type="scientific">Allacma fusca</name>
    <dbReference type="NCBI Taxonomy" id="39272"/>
    <lineage>
        <taxon>Eukaryota</taxon>
        <taxon>Metazoa</taxon>
        <taxon>Ecdysozoa</taxon>
        <taxon>Arthropoda</taxon>
        <taxon>Hexapoda</taxon>
        <taxon>Collembola</taxon>
        <taxon>Symphypleona</taxon>
        <taxon>Sminthuridae</taxon>
        <taxon>Allacma</taxon>
    </lineage>
</organism>
<feature type="chain" id="PRO_5035156044" evidence="1">
    <location>
        <begin position="20"/>
        <end position="113"/>
    </location>
</feature>
<evidence type="ECO:0000313" key="3">
    <source>
        <dbReference type="Proteomes" id="UP000708208"/>
    </source>
</evidence>
<proteinExistence type="predicted"/>
<evidence type="ECO:0000256" key="1">
    <source>
        <dbReference type="SAM" id="SignalP"/>
    </source>
</evidence>
<evidence type="ECO:0000313" key="2">
    <source>
        <dbReference type="EMBL" id="CAG7829820.1"/>
    </source>
</evidence>
<name>A0A8J2LW90_9HEXA</name>
<protein>
    <submittedName>
        <fullName evidence="2">Uncharacterized protein</fullName>
    </submittedName>
</protein>